<dbReference type="GO" id="GO:0003676">
    <property type="term" value="F:nucleic acid binding"/>
    <property type="evidence" value="ECO:0007669"/>
    <property type="project" value="InterPro"/>
</dbReference>
<dbReference type="Gene3D" id="3.30.70.330">
    <property type="match status" value="1"/>
</dbReference>
<dbReference type="InterPro" id="IPR032675">
    <property type="entry name" value="LRR_dom_sf"/>
</dbReference>
<dbReference type="GO" id="GO:0031146">
    <property type="term" value="P:SCF-dependent proteasomal ubiquitin-dependent protein catabolic process"/>
    <property type="evidence" value="ECO:0007669"/>
    <property type="project" value="TreeGrafter"/>
</dbReference>
<keyword evidence="1" id="KW-1185">Reference proteome</keyword>
<name>A0AB40A8V8_DROSZ</name>
<dbReference type="AlphaFoldDB" id="A0AB40A8V8"/>
<dbReference type="CDD" id="cd00590">
    <property type="entry name" value="RRM_SF"/>
    <property type="match status" value="1"/>
</dbReference>
<dbReference type="SUPFAM" id="SSF52047">
    <property type="entry name" value="RNI-like"/>
    <property type="match status" value="1"/>
</dbReference>
<dbReference type="InterPro" id="IPR035979">
    <property type="entry name" value="RBD_domain_sf"/>
</dbReference>
<dbReference type="GO" id="GO:0019005">
    <property type="term" value="C:SCF ubiquitin ligase complex"/>
    <property type="evidence" value="ECO:0007669"/>
    <property type="project" value="TreeGrafter"/>
</dbReference>
<dbReference type="Proteomes" id="UP001652628">
    <property type="component" value="Chromosome 3"/>
</dbReference>
<evidence type="ECO:0000313" key="1">
    <source>
        <dbReference type="Proteomes" id="UP001652628"/>
    </source>
</evidence>
<evidence type="ECO:0008006" key="3">
    <source>
        <dbReference type="Google" id="ProtNLM"/>
    </source>
</evidence>
<organism evidence="1 2">
    <name type="scientific">Drosophila suzukii</name>
    <name type="common">Spotted-wing drosophila fruit fly</name>
    <dbReference type="NCBI Taxonomy" id="28584"/>
    <lineage>
        <taxon>Eukaryota</taxon>
        <taxon>Metazoa</taxon>
        <taxon>Ecdysozoa</taxon>
        <taxon>Arthropoda</taxon>
        <taxon>Hexapoda</taxon>
        <taxon>Insecta</taxon>
        <taxon>Pterygota</taxon>
        <taxon>Neoptera</taxon>
        <taxon>Endopterygota</taxon>
        <taxon>Diptera</taxon>
        <taxon>Brachycera</taxon>
        <taxon>Muscomorpha</taxon>
        <taxon>Ephydroidea</taxon>
        <taxon>Drosophilidae</taxon>
        <taxon>Drosophila</taxon>
        <taxon>Sophophora</taxon>
    </lineage>
</organism>
<protein>
    <recommendedName>
        <fullName evidence="3">RRM domain-containing protein</fullName>
    </recommendedName>
</protein>
<evidence type="ECO:0000313" key="2">
    <source>
        <dbReference type="RefSeq" id="XP_036673856.2"/>
    </source>
</evidence>
<gene>
    <name evidence="2" type="primary">LOC108015660</name>
</gene>
<dbReference type="RefSeq" id="XP_036673856.2">
    <property type="nucleotide sequence ID" value="XM_036817961.3"/>
</dbReference>
<accession>A0AB40A8V8</accession>
<sequence length="516" mass="60133">MLRIPKPRIRNFYVQDGVAYTEDRTIVRRLKIYSLFPFSIEPLEKYLSRFGTIEEIRWDVDKREGSVLFKEPTEAAKALYCTKHTLNGKSFLLRASRSWEQPEEEEEETGRQSAYDLPIVDDIWCKVLDYLPLDSRLHFAASCRRFQTIYELESQRLNHVLKMKDVCQLTDWNIRRMMRLSGKHIRRLEGGPLHPRWSLLKQFVQLLGVSCPNLSEIFLHRIPLNPDHMAYLFQNTSGLEKIVNLSLRRCQITDRHLVCLGSLTNLRTLDLEENPGLLGDTLGSLPRSLQVLKLSGCENLEPTRLSNLSALPLLRELRCSEIHMRTFNRNWMNEDEVAAVAADEHVYRELVKSCPMLEVLEMSVCPYMDERHLSGLLHLRTLILRAVDLEPQPYQVDNSMLMALVEVDSLRHLEFREAGPGFVDAFGLKIISKLKELRTLILRNQNFKADELRELRKLNALEFLDLSDSPHLSNEIIAELTQTLGKLRRLKIKRCPLISRRLTEILKEKRWVEVDV</sequence>
<dbReference type="CDD" id="cd09917">
    <property type="entry name" value="F-box_SF"/>
    <property type="match status" value="1"/>
</dbReference>
<dbReference type="SUPFAM" id="SSF54928">
    <property type="entry name" value="RNA-binding domain, RBD"/>
    <property type="match status" value="1"/>
</dbReference>
<proteinExistence type="predicted"/>
<dbReference type="Gene3D" id="3.80.10.10">
    <property type="entry name" value="Ribonuclease Inhibitor"/>
    <property type="match status" value="2"/>
</dbReference>
<dbReference type="PANTHER" id="PTHR13318:SF190">
    <property type="entry name" value="PARTNER OF PAIRED, ISOFORM B"/>
    <property type="match status" value="1"/>
</dbReference>
<dbReference type="PANTHER" id="PTHR13318">
    <property type="entry name" value="PARTNER OF PAIRED, ISOFORM B-RELATED"/>
    <property type="match status" value="1"/>
</dbReference>
<dbReference type="InterPro" id="IPR012677">
    <property type="entry name" value="Nucleotide-bd_a/b_plait_sf"/>
</dbReference>
<dbReference type="GeneID" id="108015660"/>
<reference evidence="2" key="1">
    <citation type="submission" date="2025-08" db="UniProtKB">
        <authorList>
            <consortium name="RefSeq"/>
        </authorList>
    </citation>
    <scope>IDENTIFICATION</scope>
</reference>